<reference evidence="1 2" key="1">
    <citation type="submission" date="2013-12" db="EMBL/GenBank/DDBJ databases">
        <title>Draft genome of the parsitic nematode Ancylostoma duodenale.</title>
        <authorList>
            <person name="Mitreva M."/>
        </authorList>
    </citation>
    <scope>NUCLEOTIDE SEQUENCE [LARGE SCALE GENOMIC DNA]</scope>
    <source>
        <strain evidence="1 2">Zhejiang</strain>
    </source>
</reference>
<accession>A0A0C2CFV2</accession>
<dbReference type="EMBL" id="KN757840">
    <property type="protein sequence ID" value="KIH48672.1"/>
    <property type="molecule type" value="Genomic_DNA"/>
</dbReference>
<dbReference type="Proteomes" id="UP000054047">
    <property type="component" value="Unassembled WGS sequence"/>
</dbReference>
<dbReference type="OrthoDB" id="5850953at2759"/>
<sequence>LSCKFWRSSGNNRWEIGTPGRATNPLTGVHQAPGTAQKFLVAPFVDPRVRKYTLVSESVSIPSTESVFFCFDEYFATQGLSLAVCTEQMDCFYKKTVVALGDSIYENKKWNTRCVKLRPGTYELRVIAENLGENKGEVGFLPIRLAHDPNGQNRIC</sequence>
<evidence type="ECO:0000313" key="2">
    <source>
        <dbReference type="Proteomes" id="UP000054047"/>
    </source>
</evidence>
<proteinExistence type="predicted"/>
<name>A0A0C2CFV2_9BILA</name>
<protein>
    <submittedName>
        <fullName evidence="1">Uncharacterized protein</fullName>
    </submittedName>
</protein>
<gene>
    <name evidence="1" type="ORF">ANCDUO_21255</name>
</gene>
<evidence type="ECO:0000313" key="1">
    <source>
        <dbReference type="EMBL" id="KIH48672.1"/>
    </source>
</evidence>
<feature type="non-terminal residue" evidence="1">
    <location>
        <position position="1"/>
    </location>
</feature>
<organism evidence="1 2">
    <name type="scientific">Ancylostoma duodenale</name>
    <dbReference type="NCBI Taxonomy" id="51022"/>
    <lineage>
        <taxon>Eukaryota</taxon>
        <taxon>Metazoa</taxon>
        <taxon>Ecdysozoa</taxon>
        <taxon>Nematoda</taxon>
        <taxon>Chromadorea</taxon>
        <taxon>Rhabditida</taxon>
        <taxon>Rhabditina</taxon>
        <taxon>Rhabditomorpha</taxon>
        <taxon>Strongyloidea</taxon>
        <taxon>Ancylostomatidae</taxon>
        <taxon>Ancylostomatinae</taxon>
        <taxon>Ancylostoma</taxon>
    </lineage>
</organism>
<keyword evidence="2" id="KW-1185">Reference proteome</keyword>
<dbReference type="AlphaFoldDB" id="A0A0C2CFV2"/>